<dbReference type="Proteomes" id="UP000887116">
    <property type="component" value="Unassembled WGS sequence"/>
</dbReference>
<evidence type="ECO:0000313" key="2">
    <source>
        <dbReference type="EMBL" id="GFQ73929.1"/>
    </source>
</evidence>
<keyword evidence="1" id="KW-0472">Membrane</keyword>
<dbReference type="AlphaFoldDB" id="A0A8X6GUD3"/>
<sequence length="174" mass="19725">MPEEYKEPEDSMYKAFGLSGFIIFLLIGIISLIFALDVDEHVLSLSITSAASLCIAIFCCVWVSREESKRNYRLHEEEPVSEVFELDEMTDSKETSTSEDDQKIMELVKRVESIEVAAERASNDEIRTVVTIADIHSIEDTTESPSSVDSSDRMTTYSAEEAKNFRLTQLPFTY</sequence>
<reference evidence="2" key="1">
    <citation type="submission" date="2020-07" db="EMBL/GenBank/DDBJ databases">
        <title>Multicomponent nature underlies the extraordinary mechanical properties of spider dragline silk.</title>
        <authorList>
            <person name="Kono N."/>
            <person name="Nakamura H."/>
            <person name="Mori M."/>
            <person name="Yoshida Y."/>
            <person name="Ohtoshi R."/>
            <person name="Malay A.D."/>
            <person name="Moran D.A.P."/>
            <person name="Tomita M."/>
            <person name="Numata K."/>
            <person name="Arakawa K."/>
        </authorList>
    </citation>
    <scope>NUCLEOTIDE SEQUENCE</scope>
</reference>
<name>A0A8X6GUD3_TRICU</name>
<protein>
    <submittedName>
        <fullName evidence="2">Uncharacterized protein</fullName>
    </submittedName>
</protein>
<dbReference type="EMBL" id="BMAO01001504">
    <property type="protein sequence ID" value="GFQ73929.1"/>
    <property type="molecule type" value="Genomic_DNA"/>
</dbReference>
<feature type="transmembrane region" description="Helical" evidence="1">
    <location>
        <begin position="12"/>
        <end position="36"/>
    </location>
</feature>
<proteinExistence type="predicted"/>
<accession>A0A8X6GUD3</accession>
<feature type="transmembrane region" description="Helical" evidence="1">
    <location>
        <begin position="42"/>
        <end position="63"/>
    </location>
</feature>
<dbReference type="OrthoDB" id="10538112at2759"/>
<comment type="caution">
    <text evidence="2">The sequence shown here is derived from an EMBL/GenBank/DDBJ whole genome shotgun (WGS) entry which is preliminary data.</text>
</comment>
<organism evidence="2 3">
    <name type="scientific">Trichonephila clavata</name>
    <name type="common">Joro spider</name>
    <name type="synonym">Nephila clavata</name>
    <dbReference type="NCBI Taxonomy" id="2740835"/>
    <lineage>
        <taxon>Eukaryota</taxon>
        <taxon>Metazoa</taxon>
        <taxon>Ecdysozoa</taxon>
        <taxon>Arthropoda</taxon>
        <taxon>Chelicerata</taxon>
        <taxon>Arachnida</taxon>
        <taxon>Araneae</taxon>
        <taxon>Araneomorphae</taxon>
        <taxon>Entelegynae</taxon>
        <taxon>Araneoidea</taxon>
        <taxon>Nephilidae</taxon>
        <taxon>Trichonephila</taxon>
    </lineage>
</organism>
<keyword evidence="1" id="KW-0812">Transmembrane</keyword>
<gene>
    <name evidence="2" type="ORF">TNCT_271841</name>
</gene>
<evidence type="ECO:0000313" key="3">
    <source>
        <dbReference type="Proteomes" id="UP000887116"/>
    </source>
</evidence>
<keyword evidence="1" id="KW-1133">Transmembrane helix</keyword>
<keyword evidence="3" id="KW-1185">Reference proteome</keyword>
<evidence type="ECO:0000256" key="1">
    <source>
        <dbReference type="SAM" id="Phobius"/>
    </source>
</evidence>